<keyword evidence="4" id="KW-0539">Nucleus</keyword>
<feature type="domain" description="U3 small nucleolar RNA-associated protein 6 N-terminal" evidence="5">
    <location>
        <begin position="9"/>
        <end position="87"/>
    </location>
</feature>
<dbReference type="EMBL" id="OU898279">
    <property type="protein sequence ID" value="CAG9833183.1"/>
    <property type="molecule type" value="Genomic_DNA"/>
</dbReference>
<gene>
    <name evidence="7" type="ORF">DIABBA_LOCUS6600</name>
</gene>
<dbReference type="Proteomes" id="UP001153709">
    <property type="component" value="Chromosome 4"/>
</dbReference>
<dbReference type="GO" id="GO:0034388">
    <property type="term" value="C:Pwp2p-containing subcomplex of 90S preribosome"/>
    <property type="evidence" value="ECO:0007669"/>
    <property type="project" value="TreeGrafter"/>
</dbReference>
<reference evidence="7" key="1">
    <citation type="submission" date="2022-01" db="EMBL/GenBank/DDBJ databases">
        <authorList>
            <person name="King R."/>
        </authorList>
    </citation>
    <scope>NUCLEOTIDE SEQUENCE</scope>
</reference>
<keyword evidence="2" id="KW-0698">rRNA processing</keyword>
<evidence type="ECO:0000313" key="8">
    <source>
        <dbReference type="Proteomes" id="UP001153709"/>
    </source>
</evidence>
<evidence type="ECO:0000313" key="7">
    <source>
        <dbReference type="EMBL" id="CAG9833183.1"/>
    </source>
</evidence>
<dbReference type="PANTHER" id="PTHR23271">
    <property type="entry name" value="HEPATOCELLULAR CARCINOMA-ASSOCIATED ANTIGEN 66"/>
    <property type="match status" value="1"/>
</dbReference>
<comment type="subcellular location">
    <subcellularLocation>
        <location evidence="1">Nucleus</location>
        <location evidence="1">Nucleolus</location>
    </subcellularLocation>
</comment>
<dbReference type="InterPro" id="IPR056907">
    <property type="entry name" value="UTP6_C"/>
</dbReference>
<evidence type="ECO:0000256" key="4">
    <source>
        <dbReference type="ARBA" id="ARBA00023242"/>
    </source>
</evidence>
<protein>
    <recommendedName>
        <fullName evidence="9">U3 small nucleolar RNA-associated protein 6 homolog</fullName>
    </recommendedName>
</protein>
<dbReference type="GO" id="GO:0000462">
    <property type="term" value="P:maturation of SSU-rRNA from tricistronic rRNA transcript (SSU-rRNA, 5.8S rRNA, LSU-rRNA)"/>
    <property type="evidence" value="ECO:0007669"/>
    <property type="project" value="InterPro"/>
</dbReference>
<dbReference type="Gene3D" id="1.25.40.10">
    <property type="entry name" value="Tetratricopeptide repeat domain"/>
    <property type="match status" value="1"/>
</dbReference>
<evidence type="ECO:0000259" key="6">
    <source>
        <dbReference type="Pfam" id="PF24892"/>
    </source>
</evidence>
<proteinExistence type="predicted"/>
<evidence type="ECO:0000256" key="2">
    <source>
        <dbReference type="ARBA" id="ARBA00022552"/>
    </source>
</evidence>
<evidence type="ECO:0000256" key="1">
    <source>
        <dbReference type="ARBA" id="ARBA00004604"/>
    </source>
</evidence>
<feature type="domain" description="U3 small nucleolar RNA-associated protein 6 homolog C-terminal" evidence="6">
    <location>
        <begin position="291"/>
        <end position="545"/>
    </location>
</feature>
<keyword evidence="3" id="KW-0677">Repeat</keyword>
<organism evidence="7 8">
    <name type="scientific">Diabrotica balteata</name>
    <name type="common">Banded cucumber beetle</name>
    <dbReference type="NCBI Taxonomy" id="107213"/>
    <lineage>
        <taxon>Eukaryota</taxon>
        <taxon>Metazoa</taxon>
        <taxon>Ecdysozoa</taxon>
        <taxon>Arthropoda</taxon>
        <taxon>Hexapoda</taxon>
        <taxon>Insecta</taxon>
        <taxon>Pterygota</taxon>
        <taxon>Neoptera</taxon>
        <taxon>Endopterygota</taxon>
        <taxon>Coleoptera</taxon>
        <taxon>Polyphaga</taxon>
        <taxon>Cucujiformia</taxon>
        <taxon>Chrysomeloidea</taxon>
        <taxon>Chrysomelidae</taxon>
        <taxon>Galerucinae</taxon>
        <taxon>Diabroticina</taxon>
        <taxon>Diabroticites</taxon>
        <taxon>Diabrotica</taxon>
    </lineage>
</organism>
<dbReference type="InterPro" id="IPR013949">
    <property type="entry name" value="Utp6"/>
</dbReference>
<evidence type="ECO:0000259" key="5">
    <source>
        <dbReference type="Pfam" id="PF08640"/>
    </source>
</evidence>
<dbReference type="InterPro" id="IPR055347">
    <property type="entry name" value="UTP6_N"/>
</dbReference>
<evidence type="ECO:0008006" key="9">
    <source>
        <dbReference type="Google" id="ProtNLM"/>
    </source>
</evidence>
<dbReference type="OrthoDB" id="28112at2759"/>
<keyword evidence="8" id="KW-1185">Reference proteome</keyword>
<name>A0A9N9SYX7_DIABA</name>
<dbReference type="SUPFAM" id="SSF48452">
    <property type="entry name" value="TPR-like"/>
    <property type="match status" value="1"/>
</dbReference>
<sequence>MGEIVERRMESMSEEILEMRRLKLFSILETKEIIKKRKAFECKLNGVEKNLQHFKDYIDYELSLLKDIKLRRKKLKISEKKNKIEIRILKNIKSRYEIALQRFTNEMNLHLEYFKFCREYNFHQAAYLCVQNMIKAYAHVPDIWQVAAAWYASSDTKQSLALIHKGITIHPSSQTLQLEAIQLELLQRQKNQWPSDTQGDTLDEAYYKKIEQYIDAIEKNIHDFACLTGILNILDPHSFTKNIQHRIIELLMSKYSNEPDVWHFLAERELNGKHYPLPDELRTSTKFKLQRSIDKYELGLKKVSTEKKVVLWKYYLDFLIEVNEQKDISNHMIKTTLKEKFEKAKRDSVLNERYYLNWAKLYTVESDMLKIIEDGLIAFPNSVELWKMKLRCMIMRDDTKALNVEFKKAHMTLKEKATPLWIILIKYHVLSSSEKVVETVYRDAVQQHGSIANEFKADFLEWTAMNKGIEDARKVYQDLALLSPFCKDLHIKMAKLEEIELVCSIKHLERPLSLLCEQFGKDDPDSWIVLRDCYLNHQKQFEEANPTFNINTKLAQIRTKALQAIGGNGPAVTEFLEKYDSASFNS</sequence>
<dbReference type="GO" id="GO:0030515">
    <property type="term" value="F:snoRNA binding"/>
    <property type="evidence" value="ECO:0007669"/>
    <property type="project" value="InterPro"/>
</dbReference>
<dbReference type="PANTHER" id="PTHR23271:SF1">
    <property type="entry name" value="U3 SMALL NUCLEOLAR RNA-ASSOCIATED PROTEIN 6 HOMOLOG"/>
    <property type="match status" value="1"/>
</dbReference>
<accession>A0A9N9SYX7</accession>
<dbReference type="Pfam" id="PF24892">
    <property type="entry name" value="UTP6_C"/>
    <property type="match status" value="1"/>
</dbReference>
<dbReference type="AlphaFoldDB" id="A0A9N9SYX7"/>
<evidence type="ECO:0000256" key="3">
    <source>
        <dbReference type="ARBA" id="ARBA00022737"/>
    </source>
</evidence>
<dbReference type="InterPro" id="IPR011990">
    <property type="entry name" value="TPR-like_helical_dom_sf"/>
</dbReference>
<dbReference type="Pfam" id="PF08640">
    <property type="entry name" value="U3_assoc_6"/>
    <property type="match status" value="1"/>
</dbReference>
<dbReference type="GO" id="GO:0032040">
    <property type="term" value="C:small-subunit processome"/>
    <property type="evidence" value="ECO:0007669"/>
    <property type="project" value="TreeGrafter"/>
</dbReference>